<dbReference type="Gene3D" id="3.40.50.1220">
    <property type="entry name" value="TPP-binding domain"/>
    <property type="match status" value="1"/>
</dbReference>
<dbReference type="Gene3D" id="3.30.1600.10">
    <property type="entry name" value="SIR2/SIRT2 'Small Domain"/>
    <property type="match status" value="1"/>
</dbReference>
<feature type="binding site" evidence="3">
    <location>
        <position position="159"/>
    </location>
    <ligand>
        <name>Zn(2+)</name>
        <dbReference type="ChEBI" id="CHEBI:29105"/>
    </ligand>
</feature>
<reference evidence="5 6" key="1">
    <citation type="journal article" date="2014" name="PLoS Genet.">
        <title>Phylogenetically driven sequencing of extremely halophilic archaea reveals strategies for static and dynamic osmo-response.</title>
        <authorList>
            <person name="Becker E.A."/>
            <person name="Seitzer P.M."/>
            <person name="Tritt A."/>
            <person name="Larsen D."/>
            <person name="Krusor M."/>
            <person name="Yao A.I."/>
            <person name="Wu D."/>
            <person name="Madern D."/>
            <person name="Eisen J.A."/>
            <person name="Darling A.E."/>
            <person name="Facciotti M.T."/>
        </authorList>
    </citation>
    <scope>NUCLEOTIDE SEQUENCE [LARGE SCALE GENOMIC DNA]</scope>
    <source>
        <strain evidence="5 6">DSM 8989</strain>
    </source>
</reference>
<feature type="binding site" evidence="3">
    <location>
        <position position="156"/>
    </location>
    <ligand>
        <name>Zn(2+)</name>
        <dbReference type="ChEBI" id="CHEBI:29105"/>
    </ligand>
</feature>
<evidence type="ECO:0000313" key="6">
    <source>
        <dbReference type="Proteomes" id="UP000011625"/>
    </source>
</evidence>
<keyword evidence="3" id="KW-0479">Metal-binding</keyword>
<dbReference type="PANTHER" id="PTHR11085:SF11">
    <property type="entry name" value="NAD-DEPENDENT PROTEIN DEACETYLASE"/>
    <property type="match status" value="1"/>
</dbReference>
<dbReference type="SUPFAM" id="SSF52467">
    <property type="entry name" value="DHS-like NAD/FAD-binding domain"/>
    <property type="match status" value="1"/>
</dbReference>
<dbReference type="InterPro" id="IPR050134">
    <property type="entry name" value="NAD-dep_sirtuin_deacylases"/>
</dbReference>
<comment type="caution">
    <text evidence="5">The sequence shown here is derived from an EMBL/GenBank/DDBJ whole genome shotgun (WGS) entry which is preliminary data.</text>
</comment>
<organism evidence="5 6">
    <name type="scientific">Halococcus salifodinae DSM 8989</name>
    <dbReference type="NCBI Taxonomy" id="1227456"/>
    <lineage>
        <taxon>Archaea</taxon>
        <taxon>Methanobacteriati</taxon>
        <taxon>Methanobacteriota</taxon>
        <taxon>Stenosarchaea group</taxon>
        <taxon>Halobacteria</taxon>
        <taxon>Halobacteriales</taxon>
        <taxon>Halococcaceae</taxon>
        <taxon>Halococcus</taxon>
    </lineage>
</organism>
<feature type="domain" description="Deacetylase sirtuin-type" evidence="4">
    <location>
        <begin position="1"/>
        <end position="261"/>
    </location>
</feature>
<dbReference type="GO" id="GO:0070403">
    <property type="term" value="F:NAD+ binding"/>
    <property type="evidence" value="ECO:0007669"/>
    <property type="project" value="InterPro"/>
</dbReference>
<dbReference type="AlphaFoldDB" id="M0N661"/>
<evidence type="ECO:0000256" key="2">
    <source>
        <dbReference type="ARBA" id="ARBA00023027"/>
    </source>
</evidence>
<feature type="active site" description="Proton acceptor" evidence="3">
    <location>
        <position position="123"/>
    </location>
</feature>
<dbReference type="GO" id="GO:0046872">
    <property type="term" value="F:metal ion binding"/>
    <property type="evidence" value="ECO:0007669"/>
    <property type="project" value="UniProtKB-KW"/>
</dbReference>
<evidence type="ECO:0000313" key="5">
    <source>
        <dbReference type="EMBL" id="EMA53366.1"/>
    </source>
</evidence>
<dbReference type="GO" id="GO:0017136">
    <property type="term" value="F:histone deacetylase activity, NAD-dependent"/>
    <property type="evidence" value="ECO:0007669"/>
    <property type="project" value="TreeGrafter"/>
</dbReference>
<name>M0N661_9EURY</name>
<protein>
    <submittedName>
        <fullName evidence="5">NAD-dependent protein deacetylase</fullName>
    </submittedName>
</protein>
<proteinExistence type="predicted"/>
<evidence type="ECO:0000256" key="3">
    <source>
        <dbReference type="PROSITE-ProRule" id="PRU00236"/>
    </source>
</evidence>
<dbReference type="PROSITE" id="PS50305">
    <property type="entry name" value="SIRTUIN"/>
    <property type="match status" value="1"/>
</dbReference>
<evidence type="ECO:0000256" key="1">
    <source>
        <dbReference type="ARBA" id="ARBA00022679"/>
    </source>
</evidence>
<dbReference type="RefSeq" id="WP_005042585.1">
    <property type="nucleotide sequence ID" value="NZ_AOME01000051.1"/>
</dbReference>
<keyword evidence="6" id="KW-1185">Reference proteome</keyword>
<evidence type="ECO:0000259" key="4">
    <source>
        <dbReference type="PROSITE" id="PS50305"/>
    </source>
</evidence>
<keyword evidence="2" id="KW-0520">NAD</keyword>
<dbReference type="InterPro" id="IPR029035">
    <property type="entry name" value="DHS-like_NAD/FAD-binding_dom"/>
</dbReference>
<dbReference type="InterPro" id="IPR026591">
    <property type="entry name" value="Sirtuin_cat_small_dom_sf"/>
</dbReference>
<dbReference type="PATRIC" id="fig|1227456.3.peg.1741"/>
<dbReference type="InterPro" id="IPR003000">
    <property type="entry name" value="Sirtuin"/>
</dbReference>
<dbReference type="InterPro" id="IPR026590">
    <property type="entry name" value="Ssirtuin_cat_dom"/>
</dbReference>
<dbReference type="PANTHER" id="PTHR11085">
    <property type="entry name" value="NAD-DEPENDENT PROTEIN DEACYLASE SIRTUIN-5, MITOCHONDRIAL-RELATED"/>
    <property type="match status" value="1"/>
</dbReference>
<dbReference type="STRING" id="1227456.C450_08637"/>
<dbReference type="Proteomes" id="UP000011625">
    <property type="component" value="Unassembled WGS sequence"/>
</dbReference>
<keyword evidence="1" id="KW-0808">Transferase</keyword>
<feature type="binding site" evidence="3">
    <location>
        <position position="134"/>
    </location>
    <ligand>
        <name>Zn(2+)</name>
        <dbReference type="ChEBI" id="CHEBI:29105"/>
    </ligand>
</feature>
<dbReference type="EMBL" id="AOME01000051">
    <property type="protein sequence ID" value="EMA53366.1"/>
    <property type="molecule type" value="Genomic_DNA"/>
</dbReference>
<gene>
    <name evidence="5" type="ORF">C450_08637</name>
</gene>
<feature type="binding site" evidence="3">
    <location>
        <position position="131"/>
    </location>
    <ligand>
        <name>Zn(2+)</name>
        <dbReference type="ChEBI" id="CHEBI:29105"/>
    </ligand>
</feature>
<keyword evidence="3" id="KW-0862">Zinc</keyword>
<dbReference type="CDD" id="cd01407">
    <property type="entry name" value="SIR2-fam"/>
    <property type="match status" value="1"/>
</dbReference>
<accession>M0N661</accession>
<dbReference type="NCBIfam" id="NF001753">
    <property type="entry name" value="PRK00481.1-3"/>
    <property type="match status" value="1"/>
</dbReference>
<sequence length="268" mass="28716">MTVDVEDLQFAAQAIHEADTTVAMTGAGVSTASGIPDFRGEDGLWERHDPDDFHVSRLDRDPGGFWRDRLTLHDAVYGDDIEPNAAHEALAALESTNHLDRVVTQNIDGLHAAAGSEGVVTIHGSGERAVCRDCGRRVPAEPVRERARDGELPPRCEECGGVLKPGVVLFGEPLPEHALSEAHALAERADVFLVAGSSLTVEPAASLPRTAADRGATMVLVNLERTPLSDRAEYDFRADVTDVLPRLHEAVVTGDPHDPKDPPGTGRP</sequence>
<dbReference type="Pfam" id="PF02146">
    <property type="entry name" value="SIR2"/>
    <property type="match status" value="1"/>
</dbReference>
<dbReference type="OrthoDB" id="728at2157"/>